<sequence>MMKPTTVRARVLAVILTAVACLTAGCSSPGEEQEGAEEIMGAETAPPESPTGAAEGEEAGTEEADVAALEQLYRDYWKALIALENGEALDPGLFEGIATPGVTEEQVSRVQPMKDDGIRREGEPAVDDPVVELISDDSARIESCVDPENWTAVRNGENLPIQSAGKSPRVVLAERTSGTWLISEERPSEEAVLTC</sequence>
<feature type="signal peptide" evidence="2">
    <location>
        <begin position="1"/>
        <end position="20"/>
    </location>
</feature>
<dbReference type="PROSITE" id="PS51257">
    <property type="entry name" value="PROKAR_LIPOPROTEIN"/>
    <property type="match status" value="1"/>
</dbReference>
<comment type="caution">
    <text evidence="3">The sequence shown here is derived from an EMBL/GenBank/DDBJ whole genome shotgun (WGS) entry which is preliminary data.</text>
</comment>
<proteinExistence type="predicted"/>
<dbReference type="AlphaFoldDB" id="A0A7W3Y367"/>
<evidence type="ECO:0000256" key="1">
    <source>
        <dbReference type="SAM" id="MobiDB-lite"/>
    </source>
</evidence>
<evidence type="ECO:0000313" key="3">
    <source>
        <dbReference type="EMBL" id="MBB0246161.1"/>
    </source>
</evidence>
<gene>
    <name evidence="3" type="ORF">FNQ90_19125</name>
</gene>
<dbReference type="EMBL" id="VKHT01000755">
    <property type="protein sequence ID" value="MBB0246161.1"/>
    <property type="molecule type" value="Genomic_DNA"/>
</dbReference>
<reference evidence="4" key="1">
    <citation type="submission" date="2019-10" db="EMBL/GenBank/DDBJ databases">
        <title>Streptomyces sp. nov., a novel actinobacterium isolated from alkaline environment.</title>
        <authorList>
            <person name="Golinska P."/>
        </authorList>
    </citation>
    <scope>NUCLEOTIDE SEQUENCE [LARGE SCALE GENOMIC DNA]</scope>
    <source>
        <strain evidence="4">DSM 42118</strain>
    </source>
</reference>
<dbReference type="Proteomes" id="UP000538929">
    <property type="component" value="Unassembled WGS sequence"/>
</dbReference>
<organism evidence="3 4">
    <name type="scientific">Streptomyces alkaliphilus</name>
    <dbReference type="NCBI Taxonomy" id="1472722"/>
    <lineage>
        <taxon>Bacteria</taxon>
        <taxon>Bacillati</taxon>
        <taxon>Actinomycetota</taxon>
        <taxon>Actinomycetes</taxon>
        <taxon>Kitasatosporales</taxon>
        <taxon>Streptomycetaceae</taxon>
        <taxon>Streptomyces</taxon>
    </lineage>
</organism>
<feature type="chain" id="PRO_5038437133" description="Secreted protein/lipoprotein" evidence="2">
    <location>
        <begin position="21"/>
        <end position="195"/>
    </location>
</feature>
<evidence type="ECO:0000313" key="4">
    <source>
        <dbReference type="Proteomes" id="UP000538929"/>
    </source>
</evidence>
<evidence type="ECO:0008006" key="5">
    <source>
        <dbReference type="Google" id="ProtNLM"/>
    </source>
</evidence>
<protein>
    <recommendedName>
        <fullName evidence="5">Secreted protein/lipoprotein</fullName>
    </recommendedName>
</protein>
<accession>A0A7W3Y367</accession>
<feature type="region of interest" description="Disordered" evidence="1">
    <location>
        <begin position="27"/>
        <end position="62"/>
    </location>
</feature>
<keyword evidence="2" id="KW-0732">Signal</keyword>
<feature type="compositionally biased region" description="Low complexity" evidence="1">
    <location>
        <begin position="42"/>
        <end position="54"/>
    </location>
</feature>
<keyword evidence="4" id="KW-1185">Reference proteome</keyword>
<name>A0A7W3Y367_9ACTN</name>
<evidence type="ECO:0000256" key="2">
    <source>
        <dbReference type="SAM" id="SignalP"/>
    </source>
</evidence>